<dbReference type="Proteomes" id="UP000887579">
    <property type="component" value="Unplaced"/>
</dbReference>
<protein>
    <submittedName>
        <fullName evidence="2">Protein FRA10AC1</fullName>
    </submittedName>
</protein>
<dbReference type="WBParaSite" id="ES5_v2.g22412.t2">
    <property type="protein sequence ID" value="ES5_v2.g22412.t2"/>
    <property type="gene ID" value="ES5_v2.g22412"/>
</dbReference>
<organism evidence="1 2">
    <name type="scientific">Panagrolaimus sp. ES5</name>
    <dbReference type="NCBI Taxonomy" id="591445"/>
    <lineage>
        <taxon>Eukaryota</taxon>
        <taxon>Metazoa</taxon>
        <taxon>Ecdysozoa</taxon>
        <taxon>Nematoda</taxon>
        <taxon>Chromadorea</taxon>
        <taxon>Rhabditida</taxon>
        <taxon>Tylenchina</taxon>
        <taxon>Panagrolaimomorpha</taxon>
        <taxon>Panagrolaimoidea</taxon>
        <taxon>Panagrolaimidae</taxon>
        <taxon>Panagrolaimus</taxon>
    </lineage>
</organism>
<proteinExistence type="predicted"/>
<name>A0AC34FZ89_9BILA</name>
<evidence type="ECO:0000313" key="2">
    <source>
        <dbReference type="WBParaSite" id="ES5_v2.g22412.t2"/>
    </source>
</evidence>
<evidence type="ECO:0000313" key="1">
    <source>
        <dbReference type="Proteomes" id="UP000887579"/>
    </source>
</evidence>
<reference evidence="2" key="1">
    <citation type="submission" date="2022-11" db="UniProtKB">
        <authorList>
            <consortium name="WormBaseParasite"/>
        </authorList>
    </citation>
    <scope>IDENTIFICATION</scope>
</reference>
<sequence length="345" mass="40761">MLLGDGHLRKHETKPTKHPLARLKKHFAGLNAFQRHKQMINNYFLYYPGAHEKLKERDTSKDKNDYDIIRENHKFLWNADDITEAEKSWDAKLAKRYYDKLFKEYCIADLTFYEKNKVAMRWRIEREVKSGKGQFICGEKHCDKDKGLESWEVNFTYKEHGEKKNALVKLRLCPACSAKLNYHSMKKRVSKEKRESRKRHKKTKEKSKKKSKKEGAEDESESSSSDSNEEEDETETQEEKDKNESEIKEKKESRKRQKKTKQKSKKKSKKEGAEDESESSSSDSNEEEDETEAQEEKDKNESEMSQKAREEAKIAEEASKVWSRDPFAEKTQEEAMDEFLDDLLF</sequence>
<accession>A0AC34FZ89</accession>